<dbReference type="AlphaFoldDB" id="H1S656"/>
<protein>
    <submittedName>
        <fullName evidence="3">Dienelactone hydrolase</fullName>
    </submittedName>
</protein>
<sequence>MPSSRLAFDPATVGAPGSHAPAELYRPEGAGPFPAIVLLHGCDGVGPHYRTWARRLTTWGYVVMLVDSFGPRNIKMVCNRGRDVPPELRAQDALAAADYLRALPEVRASRIGVIGFSHGGWTVLKSVLSSDAGVEVAHPFTAAVAFYPGCETPRSSLLTDTLILIGDADDWTPVARCERWRDTVTRHDHTVDLIVYHGAMHGFDSERPPHAYAGHMVGQDSAAAREAIARTRAFFQDRLATP</sequence>
<comment type="caution">
    <text evidence="3">The sequence shown here is derived from an EMBL/GenBank/DDBJ whole genome shotgun (WGS) entry which is preliminary data.</text>
</comment>
<dbReference type="PANTHER" id="PTHR22946">
    <property type="entry name" value="DIENELACTONE HYDROLASE DOMAIN-CONTAINING PROTEIN-RELATED"/>
    <property type="match status" value="1"/>
</dbReference>
<dbReference type="PANTHER" id="PTHR22946:SF9">
    <property type="entry name" value="POLYKETIDE TRANSFERASE AF380"/>
    <property type="match status" value="1"/>
</dbReference>
<organism evidence="3 4">
    <name type="scientific">Cupriavidus basilensis OR16</name>
    <dbReference type="NCBI Taxonomy" id="1127483"/>
    <lineage>
        <taxon>Bacteria</taxon>
        <taxon>Pseudomonadati</taxon>
        <taxon>Pseudomonadota</taxon>
        <taxon>Betaproteobacteria</taxon>
        <taxon>Burkholderiales</taxon>
        <taxon>Burkholderiaceae</taxon>
        <taxon>Cupriavidus</taxon>
    </lineage>
</organism>
<evidence type="ECO:0000313" key="3">
    <source>
        <dbReference type="EMBL" id="EHP41880.1"/>
    </source>
</evidence>
<name>H1S656_9BURK</name>
<feature type="domain" description="Dienelactone hydrolase" evidence="2">
    <location>
        <begin position="22"/>
        <end position="237"/>
    </location>
</feature>
<reference evidence="3 4" key="1">
    <citation type="journal article" date="2012" name="J. Bacteriol.">
        <title>De Novo Genome Project of Cupriavidus basilensis OR16.</title>
        <authorList>
            <person name="Cserhati M."/>
            <person name="Kriszt B."/>
            <person name="Szoboszlay S."/>
            <person name="Toth A."/>
            <person name="Szabo I."/>
            <person name="Tancsics A."/>
            <person name="Nagy I."/>
            <person name="Horvath B."/>
            <person name="Nagy I."/>
            <person name="Kukolya J."/>
        </authorList>
    </citation>
    <scope>NUCLEOTIDE SEQUENCE [LARGE SCALE GENOMIC DNA]</scope>
    <source>
        <strain evidence="3 4">OR16</strain>
    </source>
</reference>
<proteinExistence type="predicted"/>
<keyword evidence="1 3" id="KW-0378">Hydrolase</keyword>
<dbReference type="Proteomes" id="UP000005808">
    <property type="component" value="Unassembled WGS sequence"/>
</dbReference>
<dbReference type="SUPFAM" id="SSF53474">
    <property type="entry name" value="alpha/beta-Hydrolases"/>
    <property type="match status" value="1"/>
</dbReference>
<dbReference type="PATRIC" id="fig|1127483.3.peg.3370"/>
<dbReference type="InterPro" id="IPR002925">
    <property type="entry name" value="Dienelactn_hydro"/>
</dbReference>
<dbReference type="InterPro" id="IPR029058">
    <property type="entry name" value="AB_hydrolase_fold"/>
</dbReference>
<evidence type="ECO:0000313" key="4">
    <source>
        <dbReference type="Proteomes" id="UP000005808"/>
    </source>
</evidence>
<evidence type="ECO:0000256" key="1">
    <source>
        <dbReference type="ARBA" id="ARBA00022801"/>
    </source>
</evidence>
<dbReference type="Pfam" id="PF01738">
    <property type="entry name" value="DLH"/>
    <property type="match status" value="1"/>
</dbReference>
<dbReference type="GO" id="GO:0052689">
    <property type="term" value="F:carboxylic ester hydrolase activity"/>
    <property type="evidence" value="ECO:0007669"/>
    <property type="project" value="UniProtKB-ARBA"/>
</dbReference>
<accession>H1S656</accession>
<evidence type="ECO:0000259" key="2">
    <source>
        <dbReference type="Pfam" id="PF01738"/>
    </source>
</evidence>
<dbReference type="InterPro" id="IPR050261">
    <property type="entry name" value="FrsA_esterase"/>
</dbReference>
<dbReference type="Gene3D" id="3.40.50.1820">
    <property type="entry name" value="alpha/beta hydrolase"/>
    <property type="match status" value="1"/>
</dbReference>
<gene>
    <name evidence="3" type="ORF">OR16_16802</name>
</gene>
<dbReference type="EMBL" id="AHJE01000042">
    <property type="protein sequence ID" value="EHP41880.1"/>
    <property type="molecule type" value="Genomic_DNA"/>
</dbReference>